<dbReference type="InterPro" id="IPR008993">
    <property type="entry name" value="TIMP-like_OB-fold"/>
</dbReference>
<feature type="domain" description="NTR" evidence="6">
    <location>
        <begin position="1620"/>
        <end position="1766"/>
    </location>
</feature>
<keyword evidence="3" id="KW-0882">Thioester bond</keyword>
<evidence type="ECO:0000256" key="1">
    <source>
        <dbReference type="ARBA" id="ARBA00004613"/>
    </source>
</evidence>
<evidence type="ECO:0000256" key="2">
    <source>
        <dbReference type="ARBA" id="ARBA00022525"/>
    </source>
</evidence>
<dbReference type="Gene3D" id="2.20.130.20">
    <property type="match status" value="1"/>
</dbReference>
<keyword evidence="5" id="KW-0732">Signal</keyword>
<dbReference type="Gene3D" id="2.60.120.1540">
    <property type="match status" value="1"/>
</dbReference>
<dbReference type="InterPro" id="IPR047565">
    <property type="entry name" value="Alpha-macroglob_thiol-ester_cl"/>
</dbReference>
<dbReference type="Pfam" id="PF01835">
    <property type="entry name" value="MG2"/>
    <property type="match status" value="1"/>
</dbReference>
<dbReference type="Pfam" id="PF17789">
    <property type="entry name" value="MG4"/>
    <property type="match status" value="1"/>
</dbReference>
<dbReference type="InterPro" id="IPR008930">
    <property type="entry name" value="Terpenoid_cyclase/PrenylTrfase"/>
</dbReference>
<accession>A0AAV2H148</accession>
<dbReference type="Pfam" id="PF07703">
    <property type="entry name" value="A2M_BRD"/>
    <property type="match status" value="1"/>
</dbReference>
<dbReference type="Proteomes" id="UP001497497">
    <property type="component" value="Unassembled WGS sequence"/>
</dbReference>
<dbReference type="Pfam" id="PF07677">
    <property type="entry name" value="A2M_recep"/>
    <property type="match status" value="1"/>
</dbReference>
<dbReference type="InterPro" id="IPR011626">
    <property type="entry name" value="Alpha-macroglobulin_TED"/>
</dbReference>
<dbReference type="InterPro" id="IPR019742">
    <property type="entry name" value="MacrogloblnA2_CS"/>
</dbReference>
<evidence type="ECO:0000256" key="5">
    <source>
        <dbReference type="SAM" id="SignalP"/>
    </source>
</evidence>
<dbReference type="InterPro" id="IPR036595">
    <property type="entry name" value="A-macroglobulin_rcpt-bd_sf"/>
</dbReference>
<keyword evidence="8" id="KW-1185">Reference proteome</keyword>
<dbReference type="Pfam" id="PF00207">
    <property type="entry name" value="A2M"/>
    <property type="match status" value="1"/>
</dbReference>
<dbReference type="InterPro" id="IPR041555">
    <property type="entry name" value="MG3"/>
</dbReference>
<dbReference type="SUPFAM" id="SSF50242">
    <property type="entry name" value="TIMP-like"/>
    <property type="match status" value="1"/>
</dbReference>
<dbReference type="Pfam" id="PF17790">
    <property type="entry name" value="MG1"/>
    <property type="match status" value="1"/>
</dbReference>
<dbReference type="InterPro" id="IPR040839">
    <property type="entry name" value="MG4"/>
</dbReference>
<dbReference type="GO" id="GO:0005615">
    <property type="term" value="C:extracellular space"/>
    <property type="evidence" value="ECO:0007669"/>
    <property type="project" value="InterPro"/>
</dbReference>
<evidence type="ECO:0000256" key="4">
    <source>
        <dbReference type="ARBA" id="ARBA00023157"/>
    </source>
</evidence>
<dbReference type="Gene3D" id="1.50.10.20">
    <property type="match status" value="1"/>
</dbReference>
<gene>
    <name evidence="7" type="ORF">GSLYS_00000166001</name>
</gene>
<feature type="chain" id="PRO_5043359906" description="NTR domain-containing protein" evidence="5">
    <location>
        <begin position="19"/>
        <end position="1793"/>
    </location>
</feature>
<evidence type="ECO:0000256" key="3">
    <source>
        <dbReference type="ARBA" id="ARBA00022966"/>
    </source>
</evidence>
<dbReference type="Gene3D" id="2.60.40.690">
    <property type="entry name" value="Alpha-macroglobulin, receptor-binding domain"/>
    <property type="match status" value="2"/>
</dbReference>
<comment type="caution">
    <text evidence="7">The sequence shown here is derived from an EMBL/GenBank/DDBJ whole genome shotgun (WGS) entry which is preliminary data.</text>
</comment>
<dbReference type="CDD" id="cd02896">
    <property type="entry name" value="complement_C3_C4_C5"/>
    <property type="match status" value="1"/>
</dbReference>
<evidence type="ECO:0000259" key="6">
    <source>
        <dbReference type="PROSITE" id="PS50189"/>
    </source>
</evidence>
<dbReference type="Gene3D" id="2.60.40.10">
    <property type="entry name" value="Immunoglobulins"/>
    <property type="match status" value="2"/>
</dbReference>
<dbReference type="InterPro" id="IPR041425">
    <property type="entry name" value="C3/4/5_MG1"/>
</dbReference>
<dbReference type="SMART" id="SM01360">
    <property type="entry name" value="A2M"/>
    <property type="match status" value="1"/>
</dbReference>
<sequence>MTSSLVLASLCLFTMVSCSPHHFVVLPNVLRLETEEVVTVTSLEAEGDVKFRVYLQNYPDKTKVFSQRNVTVPQGEVKTVKVLMGVADLPDPVPSPLLVYVVVETIGHIPHYRQEAAVLVNESPGYIFIQTDKPLYTPDQSVFTRVMTLNEHFRPVHWPVQVDILNPDGMTISRKLVDTKELLIKDIMKIPENPVYGNWTVTAKFVNGLKTNSAVRFEVKEYVLPTFSVSFHIPENRKVLLPNDTHFNMAVGARYLYGKPVKGHVSVTYGLLWHGHVFTVGKQRNLQLNDTGYTECGITMDELQLPVQSVWFPNGGKLHVQAAVTEAASGRIEKADDVSVVFSDHMYVIKFTRSSRHFKPGLPYVLEVDVFKANGEQGAHLALVVECSLEIKSERKELLQPRNSGTLTTDVRGKLSVEYFIPGHAKIVQFKVSPKYSVKDESSSSDYYFSTSPFYSPSAVYMQVHATLSDPSKHGSIAKVGDYITVTTRYTSPHDIATVNLLVIARGNIVWQKSTQNIHGNFTAFYLKLTQAMSPIARIVAFAVKGDEIGAEVMSDSVWMELLGQCDGELSISRENDGKKFLRPGEIGTVTLTGLPHTVIGVVAVDSGIYHLKNSTLTRQSVFQQLAAHDRGCGFGGGQDTAKVFENSGLTVLTNAGLQMKPKNADGCIDKAVRKKRSLDASRKYVRDLCCLEGTKVENATLALCYFASQQLKKAMTSELCSREFFVCCRDMVKGKISLDAIGRLKLIPETRPDDLEMNFDEDLINLKDIPIRTNFPESWWFEEYNLGPEGRADVDFVLPDSITTWSVEALGMSMEAGLCVAPPLEIVTFSSFFVHLDLPYSVIRLEQLEVRATVYNYMNRKMKVVNLILQSVDGICYSGQPGEATDFVRLEIEAHDAASAYFPIVPLEIGLFPIRVKAFSSWGRDAVEKILRVEGEGLEKVHTISVMLDPSGKRFLRSGSSNHSFSVKNEVRVAEKRQSVELDLDLPQEVIPDTDSCTVHAMGDMLGPTLQIMIEGVTDLLRMPTGCGEQNLIYLAPNVFVTRYLRATRRLTSLIEKKALALIRQGVSKQMFFRKADGSYATWPHADSSTWLTSFAMKTLCQAEHYVTVDHNQTCVSFDWIAQRQNTDGSFKEDVWVTHREMLGGINSDVSHAAFILIALFECDCPGEEHKDVVAKSQQYIETMVAQTDRPLALAISAYALTLAGSAASDGVVKRLQSLAKSSPEGFTYWSPGSDTDFSTHEKPYWYAKKPGALAVEVTSYALLTFLSRGDISTSTSIVGWLLSQRNSQGAFISTQDTVIGLQALSEYSIKSYSAILDMTCHIRSEVDEQFKKSISLTPEDAMVVKSVSKVPTGGKLHFEAEGTGVGMMQVEVRFNVPEDQNDCQFDVKVVTHQHNTLLQSFFWDSRKSKCEPCSMDCEEESDEEEDDDYENFTFPPIMPRIQTLWKKQEKGDSRDEFENHSRVTQPSMHFGSRIGRPRRSTRPYSASVICVEVCVRFLGNRTTGMSVLDVGLFTGYIPVDDDLEALKLRGKIDHYEKSQRSVVLYLDEVSNKESTCIKLRARQEHMAENIQPAKVQVFDYYNPDDRCTVFYKSNNNSGQLANFCDNQRQICQCLESRCASCEESWYGLGWMDITKFACSNATYVLEVKALDRDLEKAGFERVLGQIVDIYSQKGRHELKVGDKVIMLKRSSCYCPRVTPGENYFMMLADPKRFKDAAGHQIYAFLLDKKVFAIQHLLPRGLSGNQKETAKNVNRAIKRLKRRGCDGRKAPFKNGTLTRRARKVKNGILKRT</sequence>
<dbReference type="PROSITE" id="PS00477">
    <property type="entry name" value="ALPHA_2_MACROGLOBULIN"/>
    <property type="match status" value="1"/>
</dbReference>
<dbReference type="InterPro" id="IPR013783">
    <property type="entry name" value="Ig-like_fold"/>
</dbReference>
<comment type="subcellular location">
    <subcellularLocation>
        <location evidence="1">Secreted</location>
    </subcellularLocation>
</comment>
<dbReference type="InterPro" id="IPR001134">
    <property type="entry name" value="Netrin_domain"/>
</dbReference>
<dbReference type="SUPFAM" id="SSF48239">
    <property type="entry name" value="Terpenoid cyclases/Protein prenyltransferases"/>
    <property type="match status" value="1"/>
</dbReference>
<protein>
    <recommendedName>
        <fullName evidence="6">NTR domain-containing protein</fullName>
    </recommendedName>
</protein>
<dbReference type="Gene3D" id="2.60.40.1940">
    <property type="match status" value="1"/>
</dbReference>
<dbReference type="InterPro" id="IPR001599">
    <property type="entry name" value="Macroglobln_a2"/>
</dbReference>
<keyword evidence="2" id="KW-0964">Secreted</keyword>
<dbReference type="SMART" id="SM01359">
    <property type="entry name" value="A2M_N_2"/>
    <property type="match status" value="1"/>
</dbReference>
<keyword evidence="4" id="KW-1015">Disulfide bond</keyword>
<evidence type="ECO:0000313" key="8">
    <source>
        <dbReference type="Proteomes" id="UP001497497"/>
    </source>
</evidence>
<dbReference type="PANTHER" id="PTHR11412:SF166">
    <property type="entry name" value="NTR DOMAIN-CONTAINING PROTEIN"/>
    <property type="match status" value="1"/>
</dbReference>
<evidence type="ECO:0000313" key="7">
    <source>
        <dbReference type="EMBL" id="CAL1525989.1"/>
    </source>
</evidence>
<dbReference type="Pfam" id="PF07678">
    <property type="entry name" value="TED_complement"/>
    <property type="match status" value="1"/>
</dbReference>
<reference evidence="7 8" key="1">
    <citation type="submission" date="2024-04" db="EMBL/GenBank/DDBJ databases">
        <authorList>
            <consortium name="Genoscope - CEA"/>
            <person name="William W."/>
        </authorList>
    </citation>
    <scope>NUCLEOTIDE SEQUENCE [LARGE SCALE GENOMIC DNA]</scope>
</reference>
<dbReference type="GO" id="GO:0004866">
    <property type="term" value="F:endopeptidase inhibitor activity"/>
    <property type="evidence" value="ECO:0007669"/>
    <property type="project" value="InterPro"/>
</dbReference>
<proteinExistence type="predicted"/>
<dbReference type="Gene3D" id="2.60.40.1930">
    <property type="match status" value="3"/>
</dbReference>
<dbReference type="EMBL" id="CAXITT010000001">
    <property type="protein sequence ID" value="CAL1525989.1"/>
    <property type="molecule type" value="Genomic_DNA"/>
</dbReference>
<dbReference type="InterPro" id="IPR011625">
    <property type="entry name" value="A2M_N_BRD"/>
</dbReference>
<dbReference type="Pfam" id="PF17791">
    <property type="entry name" value="MG3"/>
    <property type="match status" value="1"/>
</dbReference>
<dbReference type="InterPro" id="IPR018933">
    <property type="entry name" value="Netrin_module_non-TIMP"/>
</dbReference>
<dbReference type="SMART" id="SM01419">
    <property type="entry name" value="Thiol-ester_cl"/>
    <property type="match status" value="1"/>
</dbReference>
<dbReference type="SMART" id="SM01361">
    <property type="entry name" value="A2M_recep"/>
    <property type="match status" value="1"/>
</dbReference>
<feature type="signal peptide" evidence="5">
    <location>
        <begin position="1"/>
        <end position="18"/>
    </location>
</feature>
<name>A0AAV2H148_LYMST</name>
<dbReference type="InterPro" id="IPR050473">
    <property type="entry name" value="A2M/Complement_sys"/>
</dbReference>
<dbReference type="PROSITE" id="PS50189">
    <property type="entry name" value="NTR"/>
    <property type="match status" value="1"/>
</dbReference>
<dbReference type="Gene3D" id="2.40.50.120">
    <property type="match status" value="1"/>
</dbReference>
<dbReference type="Gene3D" id="6.20.50.160">
    <property type="match status" value="1"/>
</dbReference>
<dbReference type="Pfam" id="PF01759">
    <property type="entry name" value="NTR"/>
    <property type="match status" value="1"/>
</dbReference>
<dbReference type="SUPFAM" id="SSF49410">
    <property type="entry name" value="Alpha-macroglobulin receptor domain"/>
    <property type="match status" value="1"/>
</dbReference>
<dbReference type="PANTHER" id="PTHR11412">
    <property type="entry name" value="MACROGLOBULIN / COMPLEMENT"/>
    <property type="match status" value="1"/>
</dbReference>
<organism evidence="7 8">
    <name type="scientific">Lymnaea stagnalis</name>
    <name type="common">Great pond snail</name>
    <name type="synonym">Helix stagnalis</name>
    <dbReference type="NCBI Taxonomy" id="6523"/>
    <lineage>
        <taxon>Eukaryota</taxon>
        <taxon>Metazoa</taxon>
        <taxon>Spiralia</taxon>
        <taxon>Lophotrochozoa</taxon>
        <taxon>Mollusca</taxon>
        <taxon>Gastropoda</taxon>
        <taxon>Heterobranchia</taxon>
        <taxon>Euthyneura</taxon>
        <taxon>Panpulmonata</taxon>
        <taxon>Hygrophila</taxon>
        <taxon>Lymnaeoidea</taxon>
        <taxon>Lymnaeidae</taxon>
        <taxon>Lymnaea</taxon>
    </lineage>
</organism>
<dbReference type="InterPro" id="IPR009048">
    <property type="entry name" value="A-macroglobulin_rcpt-bd"/>
</dbReference>
<dbReference type="InterPro" id="IPR002890">
    <property type="entry name" value="MG2"/>
</dbReference>